<dbReference type="EMBL" id="OCNJ01000001">
    <property type="protein sequence ID" value="SOD89612.1"/>
    <property type="molecule type" value="Genomic_DNA"/>
</dbReference>
<gene>
    <name evidence="1" type="ORF">SAMN05421508_101277</name>
</gene>
<keyword evidence="2" id="KW-1185">Reference proteome</keyword>
<evidence type="ECO:0000313" key="2">
    <source>
        <dbReference type="Proteomes" id="UP000219621"/>
    </source>
</evidence>
<dbReference type="RefSeq" id="WP_097277177.1">
    <property type="nucleotide sequence ID" value="NZ_OCNJ01000001.1"/>
</dbReference>
<organism evidence="1 2">
    <name type="scientific">Caenispirillum bisanense</name>
    <dbReference type="NCBI Taxonomy" id="414052"/>
    <lineage>
        <taxon>Bacteria</taxon>
        <taxon>Pseudomonadati</taxon>
        <taxon>Pseudomonadota</taxon>
        <taxon>Alphaproteobacteria</taxon>
        <taxon>Rhodospirillales</taxon>
        <taxon>Novispirillaceae</taxon>
        <taxon>Caenispirillum</taxon>
    </lineage>
</organism>
<accession>A0A286G2B7</accession>
<evidence type="ECO:0000313" key="1">
    <source>
        <dbReference type="EMBL" id="SOD89612.1"/>
    </source>
</evidence>
<sequence length="69" mass="7821">MFEPWMVAAGAVALALLVAMLLAAAQESRRHARQHRLDQAYARARRVRYAGTGEQGRPYSVYTDRVNQF</sequence>
<dbReference type="AlphaFoldDB" id="A0A286G2B7"/>
<reference evidence="1 2" key="1">
    <citation type="submission" date="2017-09" db="EMBL/GenBank/DDBJ databases">
        <authorList>
            <person name="Ehlers B."/>
            <person name="Leendertz F.H."/>
        </authorList>
    </citation>
    <scope>NUCLEOTIDE SEQUENCE [LARGE SCALE GENOMIC DNA]</scope>
    <source>
        <strain evidence="1 2">USBA 140</strain>
    </source>
</reference>
<name>A0A286G2B7_9PROT</name>
<dbReference type="Proteomes" id="UP000219621">
    <property type="component" value="Unassembled WGS sequence"/>
</dbReference>
<proteinExistence type="predicted"/>
<protein>
    <submittedName>
        <fullName evidence="1">Uncharacterized protein</fullName>
    </submittedName>
</protein>